<dbReference type="GO" id="GO:0000271">
    <property type="term" value="P:polysaccharide biosynthetic process"/>
    <property type="evidence" value="ECO:0007669"/>
    <property type="project" value="TreeGrafter"/>
</dbReference>
<feature type="transmembrane region" description="Helical" evidence="1">
    <location>
        <begin position="287"/>
        <end position="305"/>
    </location>
</feature>
<feature type="transmembrane region" description="Helical" evidence="1">
    <location>
        <begin position="51"/>
        <end position="69"/>
    </location>
</feature>
<keyword evidence="4" id="KW-1185">Reference proteome</keyword>
<feature type="transmembrane region" description="Helical" evidence="1">
    <location>
        <begin position="90"/>
        <end position="110"/>
    </location>
</feature>
<keyword evidence="3" id="KW-0808">Transferase</keyword>
<dbReference type="PANTHER" id="PTHR23028:SF131">
    <property type="entry name" value="BLR2367 PROTEIN"/>
    <property type="match status" value="1"/>
</dbReference>
<dbReference type="GO" id="GO:0016747">
    <property type="term" value="F:acyltransferase activity, transferring groups other than amino-acyl groups"/>
    <property type="evidence" value="ECO:0007669"/>
    <property type="project" value="InterPro"/>
</dbReference>
<name>A0A7X5F1I8_9HYPH</name>
<dbReference type="GO" id="GO:0016020">
    <property type="term" value="C:membrane"/>
    <property type="evidence" value="ECO:0007669"/>
    <property type="project" value="TreeGrafter"/>
</dbReference>
<dbReference type="Pfam" id="PF01757">
    <property type="entry name" value="Acyl_transf_3"/>
    <property type="match status" value="1"/>
</dbReference>
<dbReference type="PANTHER" id="PTHR23028">
    <property type="entry name" value="ACETYLTRANSFERASE"/>
    <property type="match status" value="1"/>
</dbReference>
<feature type="domain" description="Acyltransferase 3" evidence="2">
    <location>
        <begin position="14"/>
        <end position="329"/>
    </location>
</feature>
<dbReference type="Proteomes" id="UP000586722">
    <property type="component" value="Unassembled WGS sequence"/>
</dbReference>
<dbReference type="InterPro" id="IPR050879">
    <property type="entry name" value="Acyltransferase_3"/>
</dbReference>
<dbReference type="RefSeq" id="WP_161708234.1">
    <property type="nucleotide sequence ID" value="NZ_JAABLQ010000001.1"/>
</dbReference>
<feature type="transmembrane region" description="Helical" evidence="1">
    <location>
        <begin position="317"/>
        <end position="337"/>
    </location>
</feature>
<feature type="transmembrane region" description="Helical" evidence="1">
    <location>
        <begin position="162"/>
        <end position="180"/>
    </location>
</feature>
<gene>
    <name evidence="3" type="ORF">GWI72_07230</name>
</gene>
<proteinExistence type="predicted"/>
<keyword evidence="1" id="KW-0812">Transmembrane</keyword>
<feature type="transmembrane region" description="Helical" evidence="1">
    <location>
        <begin position="251"/>
        <end position="267"/>
    </location>
</feature>
<dbReference type="EMBL" id="JAABLQ010000001">
    <property type="protein sequence ID" value="NBN78056.1"/>
    <property type="molecule type" value="Genomic_DNA"/>
</dbReference>
<feature type="transmembrane region" description="Helical" evidence="1">
    <location>
        <begin position="12"/>
        <end position="31"/>
    </location>
</feature>
<keyword evidence="1" id="KW-0472">Membrane</keyword>
<comment type="caution">
    <text evidence="3">The sequence shown here is derived from an EMBL/GenBank/DDBJ whole genome shotgun (WGS) entry which is preliminary data.</text>
</comment>
<evidence type="ECO:0000313" key="4">
    <source>
        <dbReference type="Proteomes" id="UP000586722"/>
    </source>
</evidence>
<protein>
    <submittedName>
        <fullName evidence="3">Acyltransferase family protein</fullName>
    </submittedName>
</protein>
<dbReference type="InterPro" id="IPR002656">
    <property type="entry name" value="Acyl_transf_3_dom"/>
</dbReference>
<keyword evidence="1" id="KW-1133">Transmembrane helix</keyword>
<dbReference type="AlphaFoldDB" id="A0A7X5F1I8"/>
<evidence type="ECO:0000256" key="1">
    <source>
        <dbReference type="SAM" id="Phobius"/>
    </source>
</evidence>
<accession>A0A7X5F1I8</accession>
<sequence length="359" mass="40115">MSQKSKSIETIQAQRGLAAIYVALYHVYIIFMEPQYGSQVVFKEISRHGFLGVAYFFVLSGFIISLAHARDIGSTSSLLPYVRKRFERVYPAYWVYLTGFILASAIGLGYPDFSWSPLNLFSSYVLLPLNSDLTLPIKVAWTLVHEVMFYLLFAVFFINVRLGYIVFAAWFVALGLNFFLKFSPDSYFLSEWNLYFIGGIAAFLIYRRLPARYGLAVLLAGIALLAAYVLLSSNVGRIRDLSAAQNHNLHLLLIPAFLLIVAGTALHEQHSRLSVPLLFRFLGDASYSIYLVHSAVISVMAIIGKKLGLFGMLGYEAFFVVCFVGSVVGGSLAYLLVEKPIMLFFRRRRAAAAVTPGRA</sequence>
<feature type="transmembrane region" description="Helical" evidence="1">
    <location>
        <begin position="213"/>
        <end position="231"/>
    </location>
</feature>
<feature type="transmembrane region" description="Helical" evidence="1">
    <location>
        <begin position="186"/>
        <end position="206"/>
    </location>
</feature>
<evidence type="ECO:0000259" key="2">
    <source>
        <dbReference type="Pfam" id="PF01757"/>
    </source>
</evidence>
<evidence type="ECO:0000313" key="3">
    <source>
        <dbReference type="EMBL" id="NBN78056.1"/>
    </source>
</evidence>
<organism evidence="3 4">
    <name type="scientific">Pannonibacter tanglangensis</name>
    <dbReference type="NCBI Taxonomy" id="2750084"/>
    <lineage>
        <taxon>Bacteria</taxon>
        <taxon>Pseudomonadati</taxon>
        <taxon>Pseudomonadota</taxon>
        <taxon>Alphaproteobacteria</taxon>
        <taxon>Hyphomicrobiales</taxon>
        <taxon>Stappiaceae</taxon>
        <taxon>Pannonibacter</taxon>
    </lineage>
</organism>
<reference evidence="4" key="1">
    <citation type="submission" date="2020-01" db="EMBL/GenBank/DDBJ databases">
        <authorList>
            <person name="Fang Y."/>
            <person name="Sun R."/>
            <person name="Nie L."/>
            <person name="He J."/>
            <person name="Hao L."/>
            <person name="Wang L."/>
            <person name="Su S."/>
            <person name="Lv E."/>
            <person name="Zhang Z."/>
            <person name="Xie R."/>
            <person name="Liu H."/>
        </authorList>
    </citation>
    <scope>NUCLEOTIDE SEQUENCE [LARGE SCALE GENOMIC DNA]</scope>
    <source>
        <strain evidence="4">XCT-53</strain>
    </source>
</reference>
<keyword evidence="3" id="KW-0012">Acyltransferase</keyword>